<name>A0ABQ9G4W1_9NEOP</name>
<reference evidence="1 2" key="1">
    <citation type="submission" date="2023-02" db="EMBL/GenBank/DDBJ databases">
        <title>LHISI_Scaffold_Assembly.</title>
        <authorList>
            <person name="Stuart O.P."/>
            <person name="Cleave R."/>
            <person name="Magrath M.J.L."/>
            <person name="Mikheyev A.S."/>
        </authorList>
    </citation>
    <scope>NUCLEOTIDE SEQUENCE [LARGE SCALE GENOMIC DNA]</scope>
    <source>
        <strain evidence="1">Daus_M_001</strain>
        <tissue evidence="1">Leg muscle</tissue>
    </source>
</reference>
<accession>A0ABQ9G4W1</accession>
<sequence>MKTAAEEAIQINDGGGGGNNIAVAYDDTWQKRGHTSKKNYMAKVTSLDSGKQQKNTTVIRTTKALAKKMGEGGGGCMPQLLYGTSLRKIGMSAIQNFLAMVIQRYTRGYWRNPHEKKEIKKKKLNVWAMYRRNGGKKKQLSDNKKRYTAGSVTNYWSTSEILWHSNYKQYKQSLSVALMFTKFPQMRSQSTTYVPQTLTHGANIERLKYLLNFYSLEPSIPEAVMEVMKYIYRDLANTESLSNLKPLQWGVNDAVITMVVLEEPKCSRNLTSVQDPMQHAAELSTKDARVYERKRILKEN</sequence>
<proteinExistence type="predicted"/>
<protein>
    <submittedName>
        <fullName evidence="1">Uncharacterized protein</fullName>
    </submittedName>
</protein>
<comment type="caution">
    <text evidence="1">The sequence shown here is derived from an EMBL/GenBank/DDBJ whole genome shotgun (WGS) entry which is preliminary data.</text>
</comment>
<evidence type="ECO:0000313" key="1">
    <source>
        <dbReference type="EMBL" id="KAJ8866398.1"/>
    </source>
</evidence>
<dbReference type="Proteomes" id="UP001159363">
    <property type="component" value="Chromosome 15"/>
</dbReference>
<gene>
    <name evidence="1" type="ORF">PR048_032241</name>
</gene>
<dbReference type="EMBL" id="JARBHB010000016">
    <property type="protein sequence ID" value="KAJ8866398.1"/>
    <property type="molecule type" value="Genomic_DNA"/>
</dbReference>
<organism evidence="1 2">
    <name type="scientific">Dryococelus australis</name>
    <dbReference type="NCBI Taxonomy" id="614101"/>
    <lineage>
        <taxon>Eukaryota</taxon>
        <taxon>Metazoa</taxon>
        <taxon>Ecdysozoa</taxon>
        <taxon>Arthropoda</taxon>
        <taxon>Hexapoda</taxon>
        <taxon>Insecta</taxon>
        <taxon>Pterygota</taxon>
        <taxon>Neoptera</taxon>
        <taxon>Polyneoptera</taxon>
        <taxon>Phasmatodea</taxon>
        <taxon>Verophasmatodea</taxon>
        <taxon>Anareolatae</taxon>
        <taxon>Phasmatidae</taxon>
        <taxon>Eurycanthinae</taxon>
        <taxon>Dryococelus</taxon>
    </lineage>
</organism>
<evidence type="ECO:0000313" key="2">
    <source>
        <dbReference type="Proteomes" id="UP001159363"/>
    </source>
</evidence>
<keyword evidence="2" id="KW-1185">Reference proteome</keyword>